<feature type="region of interest" description="Disordered" evidence="1">
    <location>
        <begin position="92"/>
        <end position="134"/>
    </location>
</feature>
<name>A0A917X2N6_9ACTN</name>
<organism evidence="2 3">
    <name type="scientific">Micromonospora sonchi</name>
    <dbReference type="NCBI Taxonomy" id="1763543"/>
    <lineage>
        <taxon>Bacteria</taxon>
        <taxon>Bacillati</taxon>
        <taxon>Actinomycetota</taxon>
        <taxon>Actinomycetes</taxon>
        <taxon>Micromonosporales</taxon>
        <taxon>Micromonosporaceae</taxon>
        <taxon>Micromonospora</taxon>
    </lineage>
</organism>
<sequence length="134" mass="15053">MTHANAPLSIEGRRRLVERCKDRPIAHVAAEMGISRACASKWVNRWRQHGELGLQDRSSTPYASPSSTPAEVIERIATWRREHKWSAQQITDELGDQVTVEGIDQPQRDQRSGPGCTDQSSRRQRGRAARSAPV</sequence>
<evidence type="ECO:0008006" key="4">
    <source>
        <dbReference type="Google" id="ProtNLM"/>
    </source>
</evidence>
<evidence type="ECO:0000313" key="2">
    <source>
        <dbReference type="EMBL" id="GGM57959.1"/>
    </source>
</evidence>
<reference evidence="2" key="1">
    <citation type="journal article" date="2014" name="Int. J. Syst. Evol. Microbiol.">
        <title>Complete genome sequence of Corynebacterium casei LMG S-19264T (=DSM 44701T), isolated from a smear-ripened cheese.</title>
        <authorList>
            <consortium name="US DOE Joint Genome Institute (JGI-PGF)"/>
            <person name="Walter F."/>
            <person name="Albersmeier A."/>
            <person name="Kalinowski J."/>
            <person name="Ruckert C."/>
        </authorList>
    </citation>
    <scope>NUCLEOTIDE SEQUENCE</scope>
    <source>
        <strain evidence="2">CGMCC 4.7312</strain>
    </source>
</reference>
<dbReference type="EMBL" id="BMNB01000028">
    <property type="protein sequence ID" value="GGM57959.1"/>
    <property type="molecule type" value="Genomic_DNA"/>
</dbReference>
<dbReference type="InterPro" id="IPR009057">
    <property type="entry name" value="Homeodomain-like_sf"/>
</dbReference>
<dbReference type="Pfam" id="PF13565">
    <property type="entry name" value="HTH_32"/>
    <property type="match status" value="1"/>
</dbReference>
<dbReference type="AlphaFoldDB" id="A0A917X2N6"/>
<evidence type="ECO:0000256" key="1">
    <source>
        <dbReference type="SAM" id="MobiDB-lite"/>
    </source>
</evidence>
<evidence type="ECO:0000313" key="3">
    <source>
        <dbReference type="Proteomes" id="UP000608890"/>
    </source>
</evidence>
<dbReference type="SUPFAM" id="SSF46689">
    <property type="entry name" value="Homeodomain-like"/>
    <property type="match status" value="1"/>
</dbReference>
<comment type="caution">
    <text evidence="2">The sequence shown here is derived from an EMBL/GenBank/DDBJ whole genome shotgun (WGS) entry which is preliminary data.</text>
</comment>
<accession>A0A917X2N6</accession>
<dbReference type="Proteomes" id="UP000608890">
    <property type="component" value="Unassembled WGS sequence"/>
</dbReference>
<reference evidence="2" key="2">
    <citation type="submission" date="2020-09" db="EMBL/GenBank/DDBJ databases">
        <authorList>
            <person name="Sun Q."/>
            <person name="Zhou Y."/>
        </authorList>
    </citation>
    <scope>NUCLEOTIDE SEQUENCE</scope>
    <source>
        <strain evidence="2">CGMCC 4.7312</strain>
    </source>
</reference>
<gene>
    <name evidence="2" type="ORF">GCM10011608_48620</name>
</gene>
<keyword evidence="3" id="KW-1185">Reference proteome</keyword>
<protein>
    <recommendedName>
        <fullName evidence="4">DNA-binding domain-containing protein</fullName>
    </recommendedName>
</protein>
<proteinExistence type="predicted"/>